<dbReference type="EMBL" id="CAJVPP010007203">
    <property type="protein sequence ID" value="CAG8685402.1"/>
    <property type="molecule type" value="Genomic_DNA"/>
</dbReference>
<reference evidence="1" key="1">
    <citation type="submission" date="2021-06" db="EMBL/GenBank/DDBJ databases">
        <authorList>
            <person name="Kallberg Y."/>
            <person name="Tangrot J."/>
            <person name="Rosling A."/>
        </authorList>
    </citation>
    <scope>NUCLEOTIDE SEQUENCE</scope>
    <source>
        <strain evidence="1">87-6 pot B 2015</strain>
    </source>
</reference>
<sequence>NWKLPMEASNTSNTKVLGKQNSCNTYAACIACVKKLENDELLKNTFTNKKSQVKNYLKTVHIFKKKLEVKKN</sequence>
<comment type="caution">
    <text evidence="1">The sequence shown here is derived from an EMBL/GenBank/DDBJ whole genome shotgun (WGS) entry which is preliminary data.</text>
</comment>
<dbReference type="AlphaFoldDB" id="A0A9N9EPA6"/>
<protein>
    <submittedName>
        <fullName evidence="1">4404_t:CDS:1</fullName>
    </submittedName>
</protein>
<proteinExistence type="predicted"/>
<evidence type="ECO:0000313" key="1">
    <source>
        <dbReference type="EMBL" id="CAG8685402.1"/>
    </source>
</evidence>
<evidence type="ECO:0000313" key="2">
    <source>
        <dbReference type="Proteomes" id="UP000789375"/>
    </source>
</evidence>
<organism evidence="1 2">
    <name type="scientific">Funneliformis mosseae</name>
    <name type="common">Endomycorrhizal fungus</name>
    <name type="synonym">Glomus mosseae</name>
    <dbReference type="NCBI Taxonomy" id="27381"/>
    <lineage>
        <taxon>Eukaryota</taxon>
        <taxon>Fungi</taxon>
        <taxon>Fungi incertae sedis</taxon>
        <taxon>Mucoromycota</taxon>
        <taxon>Glomeromycotina</taxon>
        <taxon>Glomeromycetes</taxon>
        <taxon>Glomerales</taxon>
        <taxon>Glomeraceae</taxon>
        <taxon>Funneliformis</taxon>
    </lineage>
</organism>
<accession>A0A9N9EPA6</accession>
<gene>
    <name evidence="1" type="ORF">FMOSSE_LOCUS13110</name>
</gene>
<name>A0A9N9EPA6_FUNMO</name>
<dbReference type="Proteomes" id="UP000789375">
    <property type="component" value="Unassembled WGS sequence"/>
</dbReference>
<keyword evidence="2" id="KW-1185">Reference proteome</keyword>
<feature type="non-terminal residue" evidence="1">
    <location>
        <position position="72"/>
    </location>
</feature>